<dbReference type="PANTHER" id="PTHR11079:SF149">
    <property type="entry name" value="TRNA-SPECIFIC ADENOSINE DEAMINASE 2"/>
    <property type="match status" value="1"/>
</dbReference>
<evidence type="ECO:0000313" key="5">
    <source>
        <dbReference type="EMBL" id="JAT72496.1"/>
    </source>
</evidence>
<feature type="domain" description="CMP/dCMP-type deaminase" evidence="4">
    <location>
        <begin position="26"/>
        <end position="142"/>
    </location>
</feature>
<evidence type="ECO:0000256" key="2">
    <source>
        <dbReference type="ARBA" id="ARBA00022801"/>
    </source>
</evidence>
<dbReference type="PROSITE" id="PS51747">
    <property type="entry name" value="CYT_DCMP_DEAMINASES_2"/>
    <property type="match status" value="1"/>
</dbReference>
<keyword evidence="1" id="KW-0479">Metal-binding</keyword>
<dbReference type="Gene3D" id="3.40.140.10">
    <property type="entry name" value="Cytidine Deaminase, domain 2"/>
    <property type="match status" value="1"/>
</dbReference>
<dbReference type="InterPro" id="IPR016193">
    <property type="entry name" value="Cytidine_deaminase-like"/>
</dbReference>
<dbReference type="InterPro" id="IPR002125">
    <property type="entry name" value="CMP_dCMP_dom"/>
</dbReference>
<dbReference type="EMBL" id="GDKF01006126">
    <property type="protein sequence ID" value="JAT72496.1"/>
    <property type="molecule type" value="Transcribed_RNA"/>
</dbReference>
<reference evidence="5" key="1">
    <citation type="submission" date="2015-08" db="EMBL/GenBank/DDBJ databases">
        <authorList>
            <person name="Babu N.S."/>
            <person name="Beckwith C.J."/>
            <person name="Beseler K.G."/>
            <person name="Brison A."/>
            <person name="Carone J.V."/>
            <person name="Caskin T.P."/>
            <person name="Diamond M."/>
            <person name="Durham M.E."/>
            <person name="Foxe J.M."/>
            <person name="Go M."/>
            <person name="Henderson B.A."/>
            <person name="Jones I.B."/>
            <person name="McGettigan J.A."/>
            <person name="Micheletti S.J."/>
            <person name="Nasrallah M.E."/>
            <person name="Ortiz D."/>
            <person name="Piller C.R."/>
            <person name="Privatt S.R."/>
            <person name="Schneider S.L."/>
            <person name="Sharp S."/>
            <person name="Smith T.C."/>
            <person name="Stanton J.D."/>
            <person name="Ullery H.E."/>
            <person name="Wilson R.J."/>
            <person name="Serrano M.G."/>
            <person name="Buck G."/>
            <person name="Lee V."/>
            <person name="Wang Y."/>
            <person name="Carvalho R."/>
            <person name="Voegtly L."/>
            <person name="Shi R."/>
            <person name="Duckworth R."/>
            <person name="Johnson A."/>
            <person name="Loviza R."/>
            <person name="Walstead R."/>
            <person name="Shah Z."/>
            <person name="Kiflezghi M."/>
            <person name="Wade K."/>
            <person name="Ball S.L."/>
            <person name="Bradley K.W."/>
            <person name="Asai D.J."/>
            <person name="Bowman C.A."/>
            <person name="Russell D.A."/>
            <person name="Pope W.H."/>
            <person name="Jacobs-Sera D."/>
            <person name="Hendrix R.W."/>
            <person name="Hatfull G.F."/>
        </authorList>
    </citation>
    <scope>NUCLEOTIDE SEQUENCE</scope>
</reference>
<protein>
    <recommendedName>
        <fullName evidence="4">CMP/dCMP-type deaminase domain-containing protein</fullName>
    </recommendedName>
</protein>
<dbReference type="PANTHER" id="PTHR11079">
    <property type="entry name" value="CYTOSINE DEAMINASE FAMILY MEMBER"/>
    <property type="match status" value="1"/>
</dbReference>
<dbReference type="InterPro" id="IPR016192">
    <property type="entry name" value="APOBEC/CMP_deaminase_Zn-bd"/>
</dbReference>
<keyword evidence="3" id="KW-0862">Zinc</keyword>
<dbReference type="Pfam" id="PF00383">
    <property type="entry name" value="dCMP_cyt_deam_1"/>
    <property type="match status" value="1"/>
</dbReference>
<dbReference type="GO" id="GO:0052717">
    <property type="term" value="F:tRNA-specific adenosine-34 deaminase activity"/>
    <property type="evidence" value="ECO:0007669"/>
    <property type="project" value="TreeGrafter"/>
</dbReference>
<dbReference type="GO" id="GO:0002100">
    <property type="term" value="P:tRNA wobble adenosine to inosine editing"/>
    <property type="evidence" value="ECO:0007669"/>
    <property type="project" value="TreeGrafter"/>
</dbReference>
<dbReference type="GO" id="GO:0008270">
    <property type="term" value="F:zinc ion binding"/>
    <property type="evidence" value="ECO:0007669"/>
    <property type="project" value="InterPro"/>
</dbReference>
<dbReference type="PROSITE" id="PS00903">
    <property type="entry name" value="CYT_DCMP_DEAMINASES_1"/>
    <property type="match status" value="1"/>
</dbReference>
<organism evidence="5">
    <name type="scientific">Auxenochlorella protothecoides</name>
    <name type="common">Green microalga</name>
    <name type="synonym">Chlorella protothecoides</name>
    <dbReference type="NCBI Taxonomy" id="3075"/>
    <lineage>
        <taxon>Eukaryota</taxon>
        <taxon>Viridiplantae</taxon>
        <taxon>Chlorophyta</taxon>
        <taxon>core chlorophytes</taxon>
        <taxon>Trebouxiophyceae</taxon>
        <taxon>Chlorellales</taxon>
        <taxon>Chlorellaceae</taxon>
        <taxon>Auxenochlorella</taxon>
    </lineage>
</organism>
<accession>A0A1D1ZZY7</accession>
<evidence type="ECO:0000256" key="3">
    <source>
        <dbReference type="ARBA" id="ARBA00022833"/>
    </source>
</evidence>
<name>A0A1D1ZZY7_AUXPR</name>
<dbReference type="AlphaFoldDB" id="A0A1D1ZZY7"/>
<keyword evidence="2" id="KW-0378">Hydrolase</keyword>
<sequence length="219" mass="23545">MFILPIPGKPQGSPPPPQKPYIRWTVDDHIFMQEALAQARFALAEEEIPVGCVIVKDGTVRARGSNKTNHSRNGTRHAEFEAIDALIREHGGDAAAVDFPSCSLYVTCEPCIMCAGALSLLRFKDVVFGCPNDKFGGNGSILSVHTSGCGGCGDAGWTGGFYTSRGGLLRDEAILLLQRFYSAGNPNAPKPHRPVKDRSIKLAAALASHSRDNTQDLHC</sequence>
<gene>
    <name evidence="5" type="ORF">g.13136</name>
</gene>
<evidence type="ECO:0000256" key="1">
    <source>
        <dbReference type="ARBA" id="ARBA00022723"/>
    </source>
</evidence>
<evidence type="ECO:0000259" key="4">
    <source>
        <dbReference type="PROSITE" id="PS51747"/>
    </source>
</evidence>
<dbReference type="SUPFAM" id="SSF53927">
    <property type="entry name" value="Cytidine deaminase-like"/>
    <property type="match status" value="1"/>
</dbReference>
<proteinExistence type="predicted"/>
<dbReference type="CDD" id="cd01285">
    <property type="entry name" value="nucleoside_deaminase"/>
    <property type="match status" value="1"/>
</dbReference>